<sequence>MADLKTAKGLVEFAQSKIGTHYAYGAKGEILTKTKIYSWARMYPNIYTQSYINQLLKWVGEYAVDCSGLISWYTGIIRGSSNYEQTGTNKIKPSEVTDSKFGWAVWKNGHIGIVESSNKVIEAKGINYGTIRSNRTSTPWVNAFQIKDINYQAEEGLQGWKKVKDGYVYFQNGVMLKNAWVRDKDRWYILAGDGLMIHDDWFYENGRWYYLAGDGGMISNQWLFYKDNWYYFDGAGACLTDTWYKYEGNWYYLDDTGAMHKGMLYDNGSWYYLGDDGKLITDTSIRFDAGNDGALKFAGLINKFDE</sequence>
<dbReference type="Gene3D" id="3.90.1720.10">
    <property type="entry name" value="endopeptidase domain like (from Nostoc punctiforme)"/>
    <property type="match status" value="1"/>
</dbReference>
<dbReference type="InterPro" id="IPR018337">
    <property type="entry name" value="Cell_wall/Cho-bd_repeat"/>
</dbReference>
<name>A0AAT9TTH9_9CAUD</name>
<dbReference type="SUPFAM" id="SSF54001">
    <property type="entry name" value="Cysteine proteinases"/>
    <property type="match status" value="1"/>
</dbReference>
<dbReference type="InterPro" id="IPR038765">
    <property type="entry name" value="Papain-like_cys_pep_sf"/>
</dbReference>
<dbReference type="EMBL" id="OQ326496">
    <property type="protein sequence ID" value="WDQ45511.1"/>
    <property type="molecule type" value="Genomic_DNA"/>
</dbReference>
<evidence type="ECO:0000313" key="3">
    <source>
        <dbReference type="EMBL" id="WDQ45511.1"/>
    </source>
</evidence>
<protein>
    <submittedName>
        <fullName evidence="3">Lysin</fullName>
    </submittedName>
</protein>
<proteinExistence type="predicted"/>
<feature type="repeat" description="Cell wall-binding" evidence="2">
    <location>
        <begin position="240"/>
        <end position="259"/>
    </location>
</feature>
<dbReference type="SUPFAM" id="SSF69360">
    <property type="entry name" value="Cell wall binding repeat"/>
    <property type="match status" value="1"/>
</dbReference>
<reference evidence="3" key="2">
    <citation type="journal article" date="2024" name="Heliyon">
        <title>Complete genome sequence of the novel virulent phage PMBT24 infecting Enterocloster bolteae from the human gut.</title>
        <authorList>
            <person name="Sprotte S."/>
            <person name="Brinks E."/>
            <person name="Neve H."/>
            <person name="Franz C.M.A.P."/>
        </authorList>
    </citation>
    <scope>NUCLEOTIDE SEQUENCE</scope>
</reference>
<keyword evidence="1" id="KW-0677">Repeat</keyword>
<dbReference type="Pfam" id="PF19127">
    <property type="entry name" value="Choline_bind_3"/>
    <property type="match status" value="1"/>
</dbReference>
<dbReference type="PROSITE" id="PS51170">
    <property type="entry name" value="CW"/>
    <property type="match status" value="1"/>
</dbReference>
<evidence type="ECO:0000256" key="1">
    <source>
        <dbReference type="ARBA" id="ARBA00022737"/>
    </source>
</evidence>
<evidence type="ECO:0000256" key="2">
    <source>
        <dbReference type="PROSITE-ProRule" id="PRU00591"/>
    </source>
</evidence>
<dbReference type="Gene3D" id="2.20.120.10">
    <property type="entry name" value="Multimodular pneumococcal cell wall endolysin, domain 3"/>
    <property type="match status" value="3"/>
</dbReference>
<organism evidence="3">
    <name type="scientific">Enterocloster phage PMBT24</name>
    <dbReference type="NCBI Taxonomy" id="3025413"/>
    <lineage>
        <taxon>Viruses</taxon>
        <taxon>Duplodnaviria</taxon>
        <taxon>Heunggongvirae</taxon>
        <taxon>Uroviricota</taxon>
        <taxon>Caudoviricetes</taxon>
    </lineage>
</organism>
<dbReference type="Pfam" id="PF01473">
    <property type="entry name" value="Choline_bind_1"/>
    <property type="match status" value="2"/>
</dbReference>
<dbReference type="GO" id="GO:0001897">
    <property type="term" value="P:symbiont-mediated cytolysis of host cell"/>
    <property type="evidence" value="ECO:0007669"/>
    <property type="project" value="UniProtKB-ARBA"/>
</dbReference>
<reference evidence="3" key="1">
    <citation type="submission" date="2023-01" db="EMBL/GenBank/DDBJ databases">
        <authorList>
            <person name="Sprotte S."/>
            <person name="Brinks E."/>
        </authorList>
    </citation>
    <scope>NUCLEOTIDE SEQUENCE</scope>
</reference>
<accession>A0AAT9TTH9</accession>